<feature type="chain" id="PRO_5016698127" evidence="1">
    <location>
        <begin position="26"/>
        <end position="232"/>
    </location>
</feature>
<dbReference type="GO" id="GO:0006508">
    <property type="term" value="P:proteolysis"/>
    <property type="evidence" value="ECO:0007669"/>
    <property type="project" value="InterPro"/>
</dbReference>
<dbReference type="Gene3D" id="3.40.390.10">
    <property type="entry name" value="Collagenase (Catalytic Domain)"/>
    <property type="match status" value="1"/>
</dbReference>
<feature type="signal peptide" evidence="1">
    <location>
        <begin position="1"/>
        <end position="25"/>
    </location>
</feature>
<dbReference type="GO" id="GO:0008270">
    <property type="term" value="F:zinc ion binding"/>
    <property type="evidence" value="ECO:0007669"/>
    <property type="project" value="InterPro"/>
</dbReference>
<dbReference type="AlphaFoldDB" id="A0A380SZS1"/>
<evidence type="ECO:0000313" key="4">
    <source>
        <dbReference type="Proteomes" id="UP000255177"/>
    </source>
</evidence>
<evidence type="ECO:0000313" key="3">
    <source>
        <dbReference type="EMBL" id="SUQ63263.1"/>
    </source>
</evidence>
<evidence type="ECO:0000256" key="1">
    <source>
        <dbReference type="SAM" id="SignalP"/>
    </source>
</evidence>
<evidence type="ECO:0000259" key="2">
    <source>
        <dbReference type="SMART" id="SM00235"/>
    </source>
</evidence>
<organism evidence="3 4">
    <name type="scientific">Pseudomonas wadenswilerensis</name>
    <dbReference type="NCBI Taxonomy" id="1785161"/>
    <lineage>
        <taxon>Bacteria</taxon>
        <taxon>Pseudomonadati</taxon>
        <taxon>Pseudomonadota</taxon>
        <taxon>Gammaproteobacteria</taxon>
        <taxon>Pseudomonadales</taxon>
        <taxon>Pseudomonadaceae</taxon>
        <taxon>Pseudomonas</taxon>
    </lineage>
</organism>
<sequence>MLSRMAGVAIGLSVVLLNQTGAALAQPALPAGKIIEQDFGTIVRLSKWPGTTIAVCWESPQSTDRQLREVVKRAVEDTWQRNSALHFEGWQACQAASPGIHIRVAEDHPHTKRVGRYLDQMQDGMVLNFRPERWRPSCHWQLEFCVAAIAVHEFGHAIGFTHEQNRPDAPEECKADSQGIRGDYLVTRYDPSSIMNYCNPVWIGDGKLSQLDIASVRTVYGAPVVSAVHPSP</sequence>
<protein>
    <submittedName>
        <fullName evidence="3">Peptidase M12A astacin</fullName>
    </submittedName>
</protein>
<dbReference type="GO" id="GO:0004222">
    <property type="term" value="F:metalloendopeptidase activity"/>
    <property type="evidence" value="ECO:0007669"/>
    <property type="project" value="InterPro"/>
</dbReference>
<dbReference type="SMART" id="SM00235">
    <property type="entry name" value="ZnMc"/>
    <property type="match status" value="1"/>
</dbReference>
<accession>A0A380SZS1</accession>
<keyword evidence="4" id="KW-1185">Reference proteome</keyword>
<dbReference type="RefSeq" id="WP_095162742.1">
    <property type="nucleotide sequence ID" value="NZ_CBCSFG010000011.1"/>
</dbReference>
<dbReference type="EMBL" id="UIDD01000007">
    <property type="protein sequence ID" value="SUQ63263.1"/>
    <property type="molecule type" value="Genomic_DNA"/>
</dbReference>
<keyword evidence="1" id="KW-0732">Signal</keyword>
<dbReference type="Pfam" id="PF01400">
    <property type="entry name" value="Astacin"/>
    <property type="match status" value="1"/>
</dbReference>
<proteinExistence type="predicted"/>
<dbReference type="InterPro" id="IPR006026">
    <property type="entry name" value="Peptidase_Metallo"/>
</dbReference>
<dbReference type="InterPro" id="IPR024079">
    <property type="entry name" value="MetalloPept_cat_dom_sf"/>
</dbReference>
<gene>
    <name evidence="3" type="ORF">CCOS864_02713</name>
</gene>
<dbReference type="PRINTS" id="PR00480">
    <property type="entry name" value="ASTACIN"/>
</dbReference>
<reference evidence="4" key="1">
    <citation type="submission" date="2018-07" db="EMBL/GenBank/DDBJ databases">
        <authorList>
            <person name="Blom J."/>
        </authorList>
    </citation>
    <scope>NUCLEOTIDE SEQUENCE [LARGE SCALE GENOMIC DNA]</scope>
    <source>
        <strain evidence="4">CCOS 864</strain>
    </source>
</reference>
<name>A0A380SZS1_9PSED</name>
<dbReference type="SUPFAM" id="SSF55486">
    <property type="entry name" value="Metalloproteases ('zincins'), catalytic domain"/>
    <property type="match status" value="1"/>
</dbReference>
<dbReference type="Proteomes" id="UP000255177">
    <property type="component" value="Unassembled WGS sequence"/>
</dbReference>
<feature type="domain" description="Peptidase metallopeptidase" evidence="2">
    <location>
        <begin position="44"/>
        <end position="186"/>
    </location>
</feature>
<dbReference type="InterPro" id="IPR001506">
    <property type="entry name" value="Peptidase_M12A"/>
</dbReference>